<keyword evidence="1" id="KW-1133">Transmembrane helix</keyword>
<dbReference type="EMBL" id="VYZN01000014">
    <property type="protein sequence ID" value="KAE9539578.1"/>
    <property type="molecule type" value="Genomic_DNA"/>
</dbReference>
<dbReference type="AlphaFoldDB" id="A0A6G0TV07"/>
<feature type="transmembrane region" description="Helical" evidence="1">
    <location>
        <begin position="80"/>
        <end position="100"/>
    </location>
</feature>
<reference evidence="2 3" key="1">
    <citation type="submission" date="2019-08" db="EMBL/GenBank/DDBJ databases">
        <title>The genome of the soybean aphid Biotype 1, its phylome, world population structure and adaptation to the North American continent.</title>
        <authorList>
            <person name="Giordano R."/>
            <person name="Donthu R.K."/>
            <person name="Hernandez A.G."/>
            <person name="Wright C.L."/>
            <person name="Zimin A.V."/>
        </authorList>
    </citation>
    <scope>NUCLEOTIDE SEQUENCE [LARGE SCALE GENOMIC DNA]</scope>
    <source>
        <tissue evidence="2">Whole aphids</tissue>
    </source>
</reference>
<sequence length="218" mass="26552">MRCTRVRSRPLRDPRTFGINDEYNHKINFHRPAVFYLRFDTRVNACLLFKNVRCNGKRCAAVETINTYTHRRPDRKNGTLYYRILTLFFVHTFAFTTFYIQRKGKIYFVGGDYRVKQLQCNRSTFKVNAVRVPYHRDILNRLQRNFTDHDHGIIIEYRVFVIIVFTFEEIISFGIYLLSSFHFYNRFLFIFNEHNKTLKKFRSLHRIGRVWVVRSLRR</sequence>
<proteinExistence type="predicted"/>
<evidence type="ECO:0000256" key="1">
    <source>
        <dbReference type="SAM" id="Phobius"/>
    </source>
</evidence>
<accession>A0A6G0TV07</accession>
<organism evidence="2 3">
    <name type="scientific">Aphis glycines</name>
    <name type="common">Soybean aphid</name>
    <dbReference type="NCBI Taxonomy" id="307491"/>
    <lineage>
        <taxon>Eukaryota</taxon>
        <taxon>Metazoa</taxon>
        <taxon>Ecdysozoa</taxon>
        <taxon>Arthropoda</taxon>
        <taxon>Hexapoda</taxon>
        <taxon>Insecta</taxon>
        <taxon>Pterygota</taxon>
        <taxon>Neoptera</taxon>
        <taxon>Paraneoptera</taxon>
        <taxon>Hemiptera</taxon>
        <taxon>Sternorrhyncha</taxon>
        <taxon>Aphidomorpha</taxon>
        <taxon>Aphidoidea</taxon>
        <taxon>Aphididae</taxon>
        <taxon>Aphidini</taxon>
        <taxon>Aphis</taxon>
        <taxon>Aphis</taxon>
    </lineage>
</organism>
<evidence type="ECO:0000313" key="2">
    <source>
        <dbReference type="EMBL" id="KAE9539578.1"/>
    </source>
</evidence>
<dbReference type="Proteomes" id="UP000475862">
    <property type="component" value="Unassembled WGS sequence"/>
</dbReference>
<gene>
    <name evidence="2" type="ORF">AGLY_004830</name>
</gene>
<comment type="caution">
    <text evidence="2">The sequence shown here is derived from an EMBL/GenBank/DDBJ whole genome shotgun (WGS) entry which is preliminary data.</text>
</comment>
<evidence type="ECO:0000313" key="3">
    <source>
        <dbReference type="Proteomes" id="UP000475862"/>
    </source>
</evidence>
<feature type="transmembrane region" description="Helical" evidence="1">
    <location>
        <begin position="157"/>
        <end position="178"/>
    </location>
</feature>
<keyword evidence="3" id="KW-1185">Reference proteome</keyword>
<keyword evidence="1" id="KW-0812">Transmembrane</keyword>
<protein>
    <submittedName>
        <fullName evidence="2">Uncharacterized protein</fullName>
    </submittedName>
</protein>
<keyword evidence="1" id="KW-0472">Membrane</keyword>
<name>A0A6G0TV07_APHGL</name>